<dbReference type="OrthoDB" id="9962566at2"/>
<reference evidence="2 3" key="1">
    <citation type="submission" date="2017-08" db="EMBL/GenBank/DDBJ databases">
        <authorList>
            <person name="de Groot N.N."/>
        </authorList>
    </citation>
    <scope>NUCLEOTIDE SEQUENCE [LARGE SCALE GENOMIC DNA]</scope>
    <source>
        <strain evidence="2 3">JC85</strain>
    </source>
</reference>
<accession>A0A285UJI9</accession>
<keyword evidence="3" id="KW-1185">Reference proteome</keyword>
<dbReference type="AlphaFoldDB" id="A0A285UJI9"/>
<feature type="region of interest" description="Disordered" evidence="1">
    <location>
        <begin position="1"/>
        <end position="114"/>
    </location>
</feature>
<gene>
    <name evidence="2" type="ORF">SAMN05892877_1098</name>
</gene>
<proteinExistence type="predicted"/>
<organism evidence="2 3">
    <name type="scientific">Rhizobium subbaraonis</name>
    <dbReference type="NCBI Taxonomy" id="908946"/>
    <lineage>
        <taxon>Bacteria</taxon>
        <taxon>Pseudomonadati</taxon>
        <taxon>Pseudomonadota</taxon>
        <taxon>Alphaproteobacteria</taxon>
        <taxon>Hyphomicrobiales</taxon>
        <taxon>Rhizobiaceae</taxon>
        <taxon>Rhizobium/Agrobacterium group</taxon>
        <taxon>Rhizobium</taxon>
    </lineage>
</organism>
<dbReference type="Proteomes" id="UP000219167">
    <property type="component" value="Unassembled WGS sequence"/>
</dbReference>
<name>A0A285UJI9_9HYPH</name>
<dbReference type="EMBL" id="OBQD01000009">
    <property type="protein sequence ID" value="SOC41568.1"/>
    <property type="molecule type" value="Genomic_DNA"/>
</dbReference>
<feature type="compositionally biased region" description="Low complexity" evidence="1">
    <location>
        <begin position="11"/>
        <end position="23"/>
    </location>
</feature>
<evidence type="ECO:0000256" key="1">
    <source>
        <dbReference type="SAM" id="MobiDB-lite"/>
    </source>
</evidence>
<sequence>MTKKPKTISPAADDTVTDGAAAGNQPSVVLVIATEGDPSGENGPDGTNTPASESGDAADKASAEPVKPQDATTLTPADPAEATKVATDPEVEAAASGTNSTDTPESDRMGEAGNLAGLATEVREFELASAVRHDNRYFAEGQTIALTEDEHGSLWDAGIVDAWETGTPV</sequence>
<evidence type="ECO:0000313" key="2">
    <source>
        <dbReference type="EMBL" id="SOC41568.1"/>
    </source>
</evidence>
<protein>
    <submittedName>
        <fullName evidence="2">Uncharacterized protein</fullName>
    </submittedName>
</protein>
<dbReference type="RefSeq" id="WP_097140551.1">
    <property type="nucleotide sequence ID" value="NZ_OBQD01000009.1"/>
</dbReference>
<evidence type="ECO:0000313" key="3">
    <source>
        <dbReference type="Proteomes" id="UP000219167"/>
    </source>
</evidence>